<dbReference type="Gene3D" id="3.40.50.80">
    <property type="entry name" value="Nucleotide-binding domain of ferredoxin-NADP reductase (FNR) module"/>
    <property type="match status" value="1"/>
</dbReference>
<dbReference type="Pfam" id="PF08022">
    <property type="entry name" value="FAD_binding_8"/>
    <property type="match status" value="1"/>
</dbReference>
<evidence type="ECO:0000256" key="9">
    <source>
        <dbReference type="ARBA" id="ARBA00023002"/>
    </source>
</evidence>
<dbReference type="SUPFAM" id="SSF52343">
    <property type="entry name" value="Ferredoxin reductase-like, C-terminal NADP-linked domain"/>
    <property type="match status" value="1"/>
</dbReference>
<dbReference type="GO" id="GO:0006826">
    <property type="term" value="P:iron ion transport"/>
    <property type="evidence" value="ECO:0007669"/>
    <property type="project" value="TreeGrafter"/>
</dbReference>
<evidence type="ECO:0000313" key="15">
    <source>
        <dbReference type="EMBL" id="TKA72377.1"/>
    </source>
</evidence>
<evidence type="ECO:0000256" key="3">
    <source>
        <dbReference type="ARBA" id="ARBA00012668"/>
    </source>
</evidence>
<keyword evidence="9" id="KW-0560">Oxidoreductase</keyword>
<dbReference type="CDD" id="cd06186">
    <property type="entry name" value="NOX_Duox_like_FAD_NADP"/>
    <property type="match status" value="1"/>
</dbReference>
<feature type="transmembrane region" description="Helical" evidence="13">
    <location>
        <begin position="180"/>
        <end position="200"/>
    </location>
</feature>
<dbReference type="EC" id="1.16.1.9" evidence="3"/>
<dbReference type="SFLD" id="SFLDS00052">
    <property type="entry name" value="Ferric_Reductase_Domain"/>
    <property type="match status" value="1"/>
</dbReference>
<feature type="transmembrane region" description="Helical" evidence="13">
    <location>
        <begin position="363"/>
        <end position="383"/>
    </location>
</feature>
<dbReference type="InterPro" id="IPR039261">
    <property type="entry name" value="FNR_nucleotide-bd"/>
</dbReference>
<protein>
    <recommendedName>
        <fullName evidence="3">ferric-chelate reductase (NADPH)</fullName>
        <ecNumber evidence="3">1.16.1.9</ecNumber>
    </recommendedName>
</protein>
<keyword evidence="5" id="KW-1003">Cell membrane</keyword>
<accession>A0A4U0X9B6</accession>
<evidence type="ECO:0000256" key="5">
    <source>
        <dbReference type="ARBA" id="ARBA00022475"/>
    </source>
</evidence>
<keyword evidence="11 13" id="KW-0472">Membrane</keyword>
<comment type="subcellular location">
    <subcellularLocation>
        <location evidence="1">Cell membrane</location>
        <topology evidence="1">Multi-pass membrane protein</topology>
    </subcellularLocation>
</comment>
<reference evidence="15 16" key="1">
    <citation type="submission" date="2017-03" db="EMBL/GenBank/DDBJ databases">
        <title>Genomes of endolithic fungi from Antarctica.</title>
        <authorList>
            <person name="Coleine C."/>
            <person name="Masonjones S."/>
            <person name="Stajich J.E."/>
        </authorList>
    </citation>
    <scope>NUCLEOTIDE SEQUENCE [LARGE SCALE GENOMIC DNA]</scope>
    <source>
        <strain evidence="15 16">CCFEE 5184</strain>
    </source>
</reference>
<keyword evidence="6 13" id="KW-0812">Transmembrane</keyword>
<feature type="domain" description="FAD-binding FR-type" evidence="14">
    <location>
        <begin position="249"/>
        <end position="357"/>
    </location>
</feature>
<feature type="transmembrane region" description="Helical" evidence="13">
    <location>
        <begin position="20"/>
        <end position="40"/>
    </location>
</feature>
<dbReference type="InterPro" id="IPR017927">
    <property type="entry name" value="FAD-bd_FR_type"/>
</dbReference>
<dbReference type="AlphaFoldDB" id="A0A4U0X9B6"/>
<dbReference type="PANTHER" id="PTHR32361">
    <property type="entry name" value="FERRIC/CUPRIC REDUCTASE TRANSMEMBRANE COMPONENT"/>
    <property type="match status" value="1"/>
</dbReference>
<dbReference type="SFLD" id="SFLDG01168">
    <property type="entry name" value="Ferric_reductase_subgroup_(FRE"/>
    <property type="match status" value="1"/>
</dbReference>
<dbReference type="InterPro" id="IPR051410">
    <property type="entry name" value="Ferric/Cupric_Reductase"/>
</dbReference>
<feature type="transmembrane region" description="Helical" evidence="13">
    <location>
        <begin position="207"/>
        <end position="227"/>
    </location>
</feature>
<sequence length="744" mass="80413">MASAEQYELFAEASIADQAAAKHFGIAIGGLVGLFTLAHWMQKLAPSDRLYTATIRPFRRAAAGAAFGGVLVLPGRVLLASAYFAINIVLTVTNVNWTLQILFAKRLGWMALCNLCLAVFLGLKYTPLSPLAGKSYESINVLHRCCGYTTVMYMALHSTIFITGLQKAGALFVLSSKNQHAAATAGVALLVILVSSFGFVRKRQYELFVTLHLILVALVLATVGYHVYQPPDISTKTIVIVGLAIALWAADRALRLNRSMYYGVGNYCTLTPLPEGATRVTMHRPIKAPPGSHIFLWIPGVKVFQTHPFTLVSDDPIEFVIRARNGFTSALYLAATARPGMRMRAAIEGPYGHAPNVLEYDKLVLIAGGSGATFTLAMALHWAKRIRTRKHRSTLDFIWSVKSKAYLQWFDIELAELRATPAVDVIIHITGVEGTEKEDLPKSLPLRSMLPAHFVNKGANGLVEERPTCCLSSSSSSATSGSGGLPSVYHRYGRPDVDAIIRHAIESVPKTKKVLVAVALPRYSKHSKLSDMPSNTLRWLLSALVLQFHRLVAESLIHAGLYDDLALGGGPSFFIYNGLNYSAAWSITQINPYDLGSFAVSPPNILYTSATTGDPQFAPSTEATITVVTGYAEFQGLYFGCADSDGAVPCNISATGYDVDGNAVPEIILHYTEPLRSRSLMFAAPAEGPPIKYVNATFRVVGSEDAPFETGMLIDNLTHVNCGGEAQGVQITATLTTLEGAPTA</sequence>
<keyword evidence="16" id="KW-1185">Reference proteome</keyword>
<dbReference type="SUPFAM" id="SSF63380">
    <property type="entry name" value="Riboflavin synthase domain-like"/>
    <property type="match status" value="1"/>
</dbReference>
<dbReference type="InterPro" id="IPR017938">
    <property type="entry name" value="Riboflavin_synthase-like_b-brl"/>
</dbReference>
<dbReference type="GO" id="GO:0015677">
    <property type="term" value="P:copper ion import"/>
    <property type="evidence" value="ECO:0007669"/>
    <property type="project" value="TreeGrafter"/>
</dbReference>
<dbReference type="InterPro" id="IPR013130">
    <property type="entry name" value="Fe3_Rdtase_TM_dom"/>
</dbReference>
<feature type="transmembrane region" description="Helical" evidence="13">
    <location>
        <begin position="145"/>
        <end position="165"/>
    </location>
</feature>
<evidence type="ECO:0000256" key="2">
    <source>
        <dbReference type="ARBA" id="ARBA00006278"/>
    </source>
</evidence>
<dbReference type="OrthoDB" id="17725at2759"/>
<dbReference type="GO" id="GO:0006879">
    <property type="term" value="P:intracellular iron ion homeostasis"/>
    <property type="evidence" value="ECO:0007669"/>
    <property type="project" value="TreeGrafter"/>
</dbReference>
<evidence type="ECO:0000256" key="12">
    <source>
        <dbReference type="ARBA" id="ARBA00048483"/>
    </source>
</evidence>
<dbReference type="Pfam" id="PF08030">
    <property type="entry name" value="NAD_binding_6"/>
    <property type="match status" value="1"/>
</dbReference>
<keyword evidence="4" id="KW-0813">Transport</keyword>
<feature type="transmembrane region" description="Helical" evidence="13">
    <location>
        <begin position="233"/>
        <end position="250"/>
    </location>
</feature>
<evidence type="ECO:0000256" key="4">
    <source>
        <dbReference type="ARBA" id="ARBA00022448"/>
    </source>
</evidence>
<evidence type="ECO:0000256" key="10">
    <source>
        <dbReference type="ARBA" id="ARBA00023065"/>
    </source>
</evidence>
<dbReference type="GO" id="GO:0052851">
    <property type="term" value="F:ferric-chelate reductase (NADPH) activity"/>
    <property type="evidence" value="ECO:0007669"/>
    <property type="project" value="UniProtKB-EC"/>
</dbReference>
<proteinExistence type="inferred from homology"/>
<keyword evidence="7" id="KW-0249">Electron transport</keyword>
<dbReference type="Pfam" id="PF01794">
    <property type="entry name" value="Ferric_reduct"/>
    <property type="match status" value="1"/>
</dbReference>
<dbReference type="PROSITE" id="PS51384">
    <property type="entry name" value="FAD_FR"/>
    <property type="match status" value="1"/>
</dbReference>
<evidence type="ECO:0000259" key="14">
    <source>
        <dbReference type="PROSITE" id="PS51384"/>
    </source>
</evidence>
<dbReference type="InterPro" id="IPR013112">
    <property type="entry name" value="FAD-bd_8"/>
</dbReference>
<dbReference type="GO" id="GO:0005886">
    <property type="term" value="C:plasma membrane"/>
    <property type="evidence" value="ECO:0007669"/>
    <property type="project" value="UniProtKB-SubCell"/>
</dbReference>
<dbReference type="EMBL" id="NAJQ01000312">
    <property type="protein sequence ID" value="TKA72377.1"/>
    <property type="molecule type" value="Genomic_DNA"/>
</dbReference>
<evidence type="ECO:0000313" key="16">
    <source>
        <dbReference type="Proteomes" id="UP000309340"/>
    </source>
</evidence>
<comment type="catalytic activity">
    <reaction evidence="12">
        <text>2 a Fe(II)-siderophore + NADP(+) + H(+) = 2 a Fe(III)-siderophore + NADPH</text>
        <dbReference type="Rhea" id="RHEA:28795"/>
        <dbReference type="Rhea" id="RHEA-COMP:11342"/>
        <dbReference type="Rhea" id="RHEA-COMP:11344"/>
        <dbReference type="ChEBI" id="CHEBI:15378"/>
        <dbReference type="ChEBI" id="CHEBI:29033"/>
        <dbReference type="ChEBI" id="CHEBI:29034"/>
        <dbReference type="ChEBI" id="CHEBI:57783"/>
        <dbReference type="ChEBI" id="CHEBI:58349"/>
        <dbReference type="EC" id="1.16.1.9"/>
    </reaction>
</comment>
<dbReference type="InterPro" id="IPR013121">
    <property type="entry name" value="Fe_red_NAD-bd_6"/>
</dbReference>
<feature type="transmembrane region" description="Helical" evidence="13">
    <location>
        <begin position="106"/>
        <end position="125"/>
    </location>
</feature>
<dbReference type="STRING" id="329884.A0A4U0X9B6"/>
<name>A0A4U0X9B6_9PEZI</name>
<feature type="transmembrane region" description="Helical" evidence="13">
    <location>
        <begin position="61"/>
        <end position="86"/>
    </location>
</feature>
<evidence type="ECO:0000256" key="7">
    <source>
        <dbReference type="ARBA" id="ARBA00022982"/>
    </source>
</evidence>
<evidence type="ECO:0000256" key="11">
    <source>
        <dbReference type="ARBA" id="ARBA00023136"/>
    </source>
</evidence>
<evidence type="ECO:0000256" key="8">
    <source>
        <dbReference type="ARBA" id="ARBA00022989"/>
    </source>
</evidence>
<organism evidence="15 16">
    <name type="scientific">Friedmanniomyces simplex</name>
    <dbReference type="NCBI Taxonomy" id="329884"/>
    <lineage>
        <taxon>Eukaryota</taxon>
        <taxon>Fungi</taxon>
        <taxon>Dikarya</taxon>
        <taxon>Ascomycota</taxon>
        <taxon>Pezizomycotina</taxon>
        <taxon>Dothideomycetes</taxon>
        <taxon>Dothideomycetidae</taxon>
        <taxon>Mycosphaerellales</taxon>
        <taxon>Teratosphaeriaceae</taxon>
        <taxon>Friedmanniomyces</taxon>
    </lineage>
</organism>
<gene>
    <name evidence="15" type="ORF">B0A55_06549</name>
</gene>
<evidence type="ECO:0000256" key="13">
    <source>
        <dbReference type="SAM" id="Phobius"/>
    </source>
</evidence>
<evidence type="ECO:0000256" key="6">
    <source>
        <dbReference type="ARBA" id="ARBA00022692"/>
    </source>
</evidence>
<comment type="caution">
    <text evidence="15">The sequence shown here is derived from an EMBL/GenBank/DDBJ whole genome shotgun (WGS) entry which is preliminary data.</text>
</comment>
<dbReference type="Proteomes" id="UP000309340">
    <property type="component" value="Unassembled WGS sequence"/>
</dbReference>
<evidence type="ECO:0000256" key="1">
    <source>
        <dbReference type="ARBA" id="ARBA00004651"/>
    </source>
</evidence>
<keyword evidence="10" id="KW-0406">Ion transport</keyword>
<keyword evidence="8 13" id="KW-1133">Transmembrane helix</keyword>
<comment type="similarity">
    <text evidence="2">Belongs to the ferric reductase (FRE) family.</text>
</comment>
<dbReference type="PANTHER" id="PTHR32361:SF28">
    <property type="entry name" value="FRP1P"/>
    <property type="match status" value="1"/>
</dbReference>